<keyword evidence="4" id="KW-1185">Reference proteome</keyword>
<evidence type="ECO:0000256" key="1">
    <source>
        <dbReference type="SAM" id="MobiDB-lite"/>
    </source>
</evidence>
<evidence type="ECO:0000313" key="2">
    <source>
        <dbReference type="EMBL" id="KAJ6794467.1"/>
    </source>
</evidence>
<evidence type="ECO:0000313" key="4">
    <source>
        <dbReference type="Proteomes" id="UP001140949"/>
    </source>
</evidence>
<dbReference type="AlphaFoldDB" id="A0AAX6III5"/>
<proteinExistence type="predicted"/>
<reference evidence="3" key="1">
    <citation type="journal article" date="2023" name="GigaByte">
        <title>Genome assembly of the bearded iris, Iris pallida Lam.</title>
        <authorList>
            <person name="Bruccoleri R.E."/>
            <person name="Oakeley E.J."/>
            <person name="Faust A.M.E."/>
            <person name="Altorfer M."/>
            <person name="Dessus-Babus S."/>
            <person name="Burckhardt D."/>
            <person name="Oertli M."/>
            <person name="Naumann U."/>
            <person name="Petersen F."/>
            <person name="Wong J."/>
        </authorList>
    </citation>
    <scope>NUCLEOTIDE SEQUENCE</scope>
    <source>
        <strain evidence="3">GSM-AAB239-AS_SAM_17_03QT</strain>
    </source>
</reference>
<dbReference type="EMBL" id="JANAVB010001006">
    <property type="protein sequence ID" value="KAJ6853069.1"/>
    <property type="molecule type" value="Genomic_DNA"/>
</dbReference>
<organism evidence="3 4">
    <name type="scientific">Iris pallida</name>
    <name type="common">Sweet iris</name>
    <dbReference type="NCBI Taxonomy" id="29817"/>
    <lineage>
        <taxon>Eukaryota</taxon>
        <taxon>Viridiplantae</taxon>
        <taxon>Streptophyta</taxon>
        <taxon>Embryophyta</taxon>
        <taxon>Tracheophyta</taxon>
        <taxon>Spermatophyta</taxon>
        <taxon>Magnoliopsida</taxon>
        <taxon>Liliopsida</taxon>
        <taxon>Asparagales</taxon>
        <taxon>Iridaceae</taxon>
        <taxon>Iridoideae</taxon>
        <taxon>Irideae</taxon>
        <taxon>Iris</taxon>
    </lineage>
</organism>
<name>A0AAX6III5_IRIPA</name>
<gene>
    <name evidence="2" type="ORF">M6B38_232800</name>
    <name evidence="3" type="ORF">M6B38_252170</name>
</gene>
<feature type="compositionally biased region" description="Basic and acidic residues" evidence="1">
    <location>
        <begin position="90"/>
        <end position="99"/>
    </location>
</feature>
<feature type="region of interest" description="Disordered" evidence="1">
    <location>
        <begin position="83"/>
        <end position="109"/>
    </location>
</feature>
<dbReference type="EMBL" id="JANAVB010042417">
    <property type="protein sequence ID" value="KAJ6794467.1"/>
    <property type="molecule type" value="Genomic_DNA"/>
</dbReference>
<accession>A0AAX6III5</accession>
<evidence type="ECO:0000313" key="3">
    <source>
        <dbReference type="EMBL" id="KAJ6853069.1"/>
    </source>
</evidence>
<dbReference type="Proteomes" id="UP001140949">
    <property type="component" value="Unassembled WGS sequence"/>
</dbReference>
<protein>
    <submittedName>
        <fullName evidence="3">F-box protein-like</fullName>
    </submittedName>
</protein>
<sequence length="132" mass="14604">MTLHKCEGRVHFAYTNRTNSSRYGCGRWETEPNTKPVPDGSPLSSVPTVSWTNIYEINSPAIVWFRSSASCRARMPSSFPRRRAFTGAYTDHRPLRPDEPESSPVVRSTSLASGIASTAADLKHLETSSCVD</sequence>
<comment type="caution">
    <text evidence="3">The sequence shown here is derived from an EMBL/GenBank/DDBJ whole genome shotgun (WGS) entry which is preliminary data.</text>
</comment>
<reference evidence="3" key="2">
    <citation type="submission" date="2023-04" db="EMBL/GenBank/DDBJ databases">
        <authorList>
            <person name="Bruccoleri R.E."/>
            <person name="Oakeley E.J."/>
            <person name="Faust A.-M."/>
            <person name="Dessus-Babus S."/>
            <person name="Altorfer M."/>
            <person name="Burckhardt D."/>
            <person name="Oertli M."/>
            <person name="Naumann U."/>
            <person name="Petersen F."/>
            <person name="Wong J."/>
        </authorList>
    </citation>
    <scope>NUCLEOTIDE SEQUENCE</scope>
    <source>
        <strain evidence="3">GSM-AAB239-AS_SAM_17_03QT</strain>
        <tissue evidence="3">Leaf</tissue>
    </source>
</reference>